<sequence length="54" mass="6190">MPSHECSNKVFMRLKGEALNGGHLTFWDRSYEGVISSSTDYRRPESCVRGVWVI</sequence>
<dbReference type="AlphaFoldDB" id="A0A0C2SV16"/>
<dbReference type="InParanoid" id="A0A0C2SV16"/>
<dbReference type="EMBL" id="KN818354">
    <property type="protein sequence ID" value="KIL57914.1"/>
    <property type="molecule type" value="Genomic_DNA"/>
</dbReference>
<organism evidence="1 2">
    <name type="scientific">Amanita muscaria (strain Koide BX008)</name>
    <dbReference type="NCBI Taxonomy" id="946122"/>
    <lineage>
        <taxon>Eukaryota</taxon>
        <taxon>Fungi</taxon>
        <taxon>Dikarya</taxon>
        <taxon>Basidiomycota</taxon>
        <taxon>Agaricomycotina</taxon>
        <taxon>Agaricomycetes</taxon>
        <taxon>Agaricomycetidae</taxon>
        <taxon>Agaricales</taxon>
        <taxon>Pluteineae</taxon>
        <taxon>Amanitaceae</taxon>
        <taxon>Amanita</taxon>
    </lineage>
</organism>
<dbReference type="HOGENOM" id="CLU_3049813_0_0_1"/>
<dbReference type="Proteomes" id="UP000054549">
    <property type="component" value="Unassembled WGS sequence"/>
</dbReference>
<keyword evidence="2" id="KW-1185">Reference proteome</keyword>
<evidence type="ECO:0000313" key="1">
    <source>
        <dbReference type="EMBL" id="KIL57914.1"/>
    </source>
</evidence>
<gene>
    <name evidence="1" type="ORF">M378DRAFT_171223</name>
</gene>
<accession>A0A0C2SV16</accession>
<evidence type="ECO:0000313" key="2">
    <source>
        <dbReference type="Proteomes" id="UP000054549"/>
    </source>
</evidence>
<proteinExistence type="predicted"/>
<name>A0A0C2SV16_AMAMK</name>
<protein>
    <submittedName>
        <fullName evidence="1">Uncharacterized protein</fullName>
    </submittedName>
</protein>
<reference evidence="1 2" key="1">
    <citation type="submission" date="2014-04" db="EMBL/GenBank/DDBJ databases">
        <title>Evolutionary Origins and Diversification of the Mycorrhizal Mutualists.</title>
        <authorList>
            <consortium name="DOE Joint Genome Institute"/>
            <consortium name="Mycorrhizal Genomics Consortium"/>
            <person name="Kohler A."/>
            <person name="Kuo A."/>
            <person name="Nagy L.G."/>
            <person name="Floudas D."/>
            <person name="Copeland A."/>
            <person name="Barry K.W."/>
            <person name="Cichocki N."/>
            <person name="Veneault-Fourrey C."/>
            <person name="LaButti K."/>
            <person name="Lindquist E.A."/>
            <person name="Lipzen A."/>
            <person name="Lundell T."/>
            <person name="Morin E."/>
            <person name="Murat C."/>
            <person name="Riley R."/>
            <person name="Ohm R."/>
            <person name="Sun H."/>
            <person name="Tunlid A."/>
            <person name="Henrissat B."/>
            <person name="Grigoriev I.V."/>
            <person name="Hibbett D.S."/>
            <person name="Martin F."/>
        </authorList>
    </citation>
    <scope>NUCLEOTIDE SEQUENCE [LARGE SCALE GENOMIC DNA]</scope>
    <source>
        <strain evidence="1 2">Koide BX008</strain>
    </source>
</reference>